<dbReference type="RefSeq" id="WP_115312269.1">
    <property type="nucleotide sequence ID" value="NZ_UGTH01000001.1"/>
</dbReference>
<name>A0A379DFY6_9FIRM</name>
<proteinExistence type="predicted"/>
<dbReference type="AlphaFoldDB" id="A0A379DFY6"/>
<gene>
    <name evidence="2" type="ORF">NCTC11088_01996</name>
</gene>
<evidence type="ECO:0000313" key="2">
    <source>
        <dbReference type="EMBL" id="SUB76183.1"/>
    </source>
</evidence>
<sequence length="301" mass="33908">MKRGYAIIVTVLIMSLGLISISFLLNSVFKSALVQKNSIDSIQADYNAESAIEMVTSAGNFENAINDLYVKREYTDKVEIFGSEVDIKGIMIGNRPPKFEIKAETSNKNITSNWYAYGNIVNEIYTTGESVVSPRTCNVNGKVSIDELQKMKSNIGIGNTKNIILPAEDIYLHKEGSSIAFFRDSEFKEKVDSVSSFDRFYLEQKGGNLIVLSDIKVMSLFNVENIILGANIKINGILNLKSDIQSLGHYNIEVDGLTLNYDQVSENYIVANYKYDNLHMFYKNLKDFIKPTVKYTSKEKK</sequence>
<feature type="transmembrane region" description="Helical" evidence="1">
    <location>
        <begin position="6"/>
        <end position="29"/>
    </location>
</feature>
<evidence type="ECO:0000256" key="1">
    <source>
        <dbReference type="SAM" id="Phobius"/>
    </source>
</evidence>
<protein>
    <recommendedName>
        <fullName evidence="4">Tfp pilus assembly protein PilX</fullName>
    </recommendedName>
</protein>
<accession>A0A379DFY6</accession>
<reference evidence="2 3" key="1">
    <citation type="submission" date="2018-06" db="EMBL/GenBank/DDBJ databases">
        <authorList>
            <consortium name="Pathogen Informatics"/>
            <person name="Doyle S."/>
        </authorList>
    </citation>
    <scope>NUCLEOTIDE SEQUENCE [LARGE SCALE GENOMIC DNA]</scope>
    <source>
        <strain evidence="2 3">NCTC11088</strain>
    </source>
</reference>
<keyword evidence="1" id="KW-0472">Membrane</keyword>
<keyword evidence="1" id="KW-0812">Transmembrane</keyword>
<keyword evidence="1" id="KW-1133">Transmembrane helix</keyword>
<dbReference type="EMBL" id="UGTH01000001">
    <property type="protein sequence ID" value="SUB76183.1"/>
    <property type="molecule type" value="Genomic_DNA"/>
</dbReference>
<evidence type="ECO:0000313" key="3">
    <source>
        <dbReference type="Proteomes" id="UP000254777"/>
    </source>
</evidence>
<dbReference type="Proteomes" id="UP000254777">
    <property type="component" value="Unassembled WGS sequence"/>
</dbReference>
<evidence type="ECO:0008006" key="4">
    <source>
        <dbReference type="Google" id="ProtNLM"/>
    </source>
</evidence>
<organism evidence="2 3">
    <name type="scientific">Peptoniphilus indolicus</name>
    <dbReference type="NCBI Taxonomy" id="33030"/>
    <lineage>
        <taxon>Bacteria</taxon>
        <taxon>Bacillati</taxon>
        <taxon>Bacillota</taxon>
        <taxon>Tissierellia</taxon>
        <taxon>Tissierellales</taxon>
        <taxon>Peptoniphilaceae</taxon>
        <taxon>Peptoniphilus</taxon>
    </lineage>
</organism>